<organism evidence="1 2">
    <name type="scientific">Roseiconus nitratireducens</name>
    <dbReference type="NCBI Taxonomy" id="2605748"/>
    <lineage>
        <taxon>Bacteria</taxon>
        <taxon>Pseudomonadati</taxon>
        <taxon>Planctomycetota</taxon>
        <taxon>Planctomycetia</taxon>
        <taxon>Pirellulales</taxon>
        <taxon>Pirellulaceae</taxon>
        <taxon>Roseiconus</taxon>
    </lineage>
</organism>
<dbReference type="RefSeq" id="WP_150074292.1">
    <property type="nucleotide sequence ID" value="NZ_VWOX01000001.1"/>
</dbReference>
<comment type="caution">
    <text evidence="1">The sequence shown here is derived from an EMBL/GenBank/DDBJ whole genome shotgun (WGS) entry which is preliminary data.</text>
</comment>
<evidence type="ECO:0000313" key="2">
    <source>
        <dbReference type="Proteomes" id="UP000324479"/>
    </source>
</evidence>
<dbReference type="AlphaFoldDB" id="A0A5M6DI25"/>
<protein>
    <submittedName>
        <fullName evidence="1">Uncharacterized protein</fullName>
    </submittedName>
</protein>
<name>A0A5M6DI25_9BACT</name>
<evidence type="ECO:0000313" key="1">
    <source>
        <dbReference type="EMBL" id="KAA5547181.1"/>
    </source>
</evidence>
<dbReference type="Proteomes" id="UP000324479">
    <property type="component" value="Unassembled WGS sequence"/>
</dbReference>
<reference evidence="1 2" key="1">
    <citation type="submission" date="2019-08" db="EMBL/GenBank/DDBJ databases">
        <authorList>
            <person name="Dhanesh K."/>
            <person name="Kumar G."/>
            <person name="Sasikala C."/>
            <person name="Venkata Ramana C."/>
        </authorList>
    </citation>
    <scope>NUCLEOTIDE SEQUENCE [LARGE SCALE GENOMIC DNA]</scope>
    <source>
        <strain evidence="1 2">JC645</strain>
    </source>
</reference>
<proteinExistence type="predicted"/>
<accession>A0A5M6DI25</accession>
<keyword evidence="2" id="KW-1185">Reference proteome</keyword>
<gene>
    <name evidence="1" type="ORF">FYK55_01885</name>
</gene>
<sequence length="83" mass="9201">MGTTSDGSRDSEQPNVAQRLRQRLNEAKALGFEVRSELFDGENANWCILGGKKVLFLDLAASTSEQLQQIEDALQDYSLQRAA</sequence>
<dbReference type="EMBL" id="VWOX01000001">
    <property type="protein sequence ID" value="KAA5547181.1"/>
    <property type="molecule type" value="Genomic_DNA"/>
</dbReference>